<dbReference type="GO" id="GO:0046961">
    <property type="term" value="F:proton-transporting ATPase activity, rotational mechanism"/>
    <property type="evidence" value="ECO:0007669"/>
    <property type="project" value="InterPro"/>
</dbReference>
<accession>A0A087SYF0</accession>
<organism evidence="7 8">
    <name type="scientific">Stegodyphus mimosarum</name>
    <name type="common">African social velvet spider</name>
    <dbReference type="NCBI Taxonomy" id="407821"/>
    <lineage>
        <taxon>Eukaryota</taxon>
        <taxon>Metazoa</taxon>
        <taxon>Ecdysozoa</taxon>
        <taxon>Arthropoda</taxon>
        <taxon>Chelicerata</taxon>
        <taxon>Arachnida</taxon>
        <taxon>Araneae</taxon>
        <taxon>Araneomorphae</taxon>
        <taxon>Entelegynae</taxon>
        <taxon>Eresoidea</taxon>
        <taxon>Eresidae</taxon>
        <taxon>Stegodyphus</taxon>
    </lineage>
</organism>
<dbReference type="OMA" id="WHATYAT"/>
<dbReference type="PANTHER" id="PTHR10137">
    <property type="entry name" value="V-TYPE PROTON ATPASE SUBUNIT C"/>
    <property type="match status" value="1"/>
</dbReference>
<dbReference type="InterPro" id="IPR004907">
    <property type="entry name" value="ATPase_V1-cplx_csu"/>
</dbReference>
<evidence type="ECO:0000256" key="5">
    <source>
        <dbReference type="ARBA" id="ARBA00071118"/>
    </source>
</evidence>
<dbReference type="Proteomes" id="UP000054359">
    <property type="component" value="Unassembled WGS sequence"/>
</dbReference>
<dbReference type="Gene3D" id="1.20.1460.10">
    <property type="entry name" value="subunit c (vma5p) of the yeast v-atpase, domain 2"/>
    <property type="match status" value="1"/>
</dbReference>
<sequence>MNSQQIFDQLNAVTENKHLSANYKFHIPNFLTGTLDKLIGLLGDLRELDSYTENLVQRIFNLMRDIVDDTGKLKDNLVVNDVDLPTYVIKFTWNKAKYPEQQPLRHIYDMIKKEVRNVENDTEQRSGAYFASQSKVSSLEKTESGNLIHRPLADIVKKEHFVLGSKYLTTLLVVVPSNLEKAWHATYATLAEMVVPDSSIKVYEDKSHSLYTVTLYKRCVEDFKTNAKQRRFFVCDFEYSEENLAVDKMRSKKVKTEENRKLALYWTWLKLSFGECFSALIHIKALRIFADSVIRYGLPVNFQAILIQPIQCVKLRKTLDKLYEDIDIHLAAGTIPEIPGNLQKFNVQEYYRYVFLKIKV</sequence>
<dbReference type="CDD" id="cd14785">
    <property type="entry name" value="V-ATPase_C"/>
    <property type="match status" value="1"/>
</dbReference>
<gene>
    <name evidence="7" type="ORF">X975_03522</name>
</gene>
<dbReference type="InterPro" id="IPR036132">
    <property type="entry name" value="Vac_ATP_synth_c_sf"/>
</dbReference>
<dbReference type="GO" id="GO:0000221">
    <property type="term" value="C:vacuolar proton-transporting V-type ATPase, V1 domain"/>
    <property type="evidence" value="ECO:0007669"/>
    <property type="project" value="TreeGrafter"/>
</dbReference>
<dbReference type="SUPFAM" id="SSF118203">
    <property type="entry name" value="Vacuolar ATP synthase subunit C"/>
    <property type="match status" value="1"/>
</dbReference>
<evidence type="ECO:0000313" key="7">
    <source>
        <dbReference type="EMBL" id="KFM57889.1"/>
    </source>
</evidence>
<dbReference type="GO" id="GO:0005765">
    <property type="term" value="C:lysosomal membrane"/>
    <property type="evidence" value="ECO:0007669"/>
    <property type="project" value="TreeGrafter"/>
</dbReference>
<dbReference type="Gene3D" id="3.30.70.1180">
    <property type="entry name" value="Vacuolar atp synthase subunit c, domain 1"/>
    <property type="match status" value="1"/>
</dbReference>
<comment type="subunit">
    <text evidence="6">V-ATPase is a heteromultimeric enzyme made up of two complexes: the ATP-hydrolytic V1 complex and the proton translocation V0 complex. The V1 complex consists of three catalytic AB heterodimers that form a heterohexamer, three peripheral stalks each consisting of EG heterodimers, one central rotor including subunits D and F, and the regulatory subunits C and H. The proton translocation complex V0 consists of the proton transport subunit a, a ring of proteolipid subunits c9c'', rotary subunit d, subunits e and f, and two accessory subunits.</text>
</comment>
<evidence type="ECO:0000256" key="2">
    <source>
        <dbReference type="ARBA" id="ARBA00022448"/>
    </source>
</evidence>
<keyword evidence="3 6" id="KW-0375">Hydrogen ion transport</keyword>
<keyword evidence="8" id="KW-1185">Reference proteome</keyword>
<dbReference type="Pfam" id="PF03223">
    <property type="entry name" value="V-ATPase_C"/>
    <property type="match status" value="1"/>
</dbReference>
<dbReference type="EMBL" id="KK112528">
    <property type="protein sequence ID" value="KFM57889.1"/>
    <property type="molecule type" value="Genomic_DNA"/>
</dbReference>
<comment type="similarity">
    <text evidence="1 6">Belongs to the V-ATPase C subunit family.</text>
</comment>
<name>A0A087SYF0_STEMI</name>
<evidence type="ECO:0000256" key="6">
    <source>
        <dbReference type="RuleBase" id="RU364010"/>
    </source>
</evidence>
<dbReference type="FunFam" id="3.30.70.100:FF:000002">
    <property type="entry name" value="V-type proton ATPase subunit C"/>
    <property type="match status" value="1"/>
</dbReference>
<keyword evidence="4 6" id="KW-0406">Ion transport</keyword>
<evidence type="ECO:0000256" key="3">
    <source>
        <dbReference type="ARBA" id="ARBA00022781"/>
    </source>
</evidence>
<evidence type="ECO:0000256" key="1">
    <source>
        <dbReference type="ARBA" id="ARBA00006138"/>
    </source>
</evidence>
<proteinExistence type="inferred from homology"/>
<reference evidence="7 8" key="1">
    <citation type="submission" date="2013-11" db="EMBL/GenBank/DDBJ databases">
        <title>Genome sequencing of Stegodyphus mimosarum.</title>
        <authorList>
            <person name="Bechsgaard J."/>
        </authorList>
    </citation>
    <scope>NUCLEOTIDE SEQUENCE [LARGE SCALE GENOMIC DNA]</scope>
</reference>
<dbReference type="OrthoDB" id="6605928at2759"/>
<protein>
    <recommendedName>
        <fullName evidence="5 6">V-type proton ATPase subunit C</fullName>
    </recommendedName>
</protein>
<evidence type="ECO:0000256" key="4">
    <source>
        <dbReference type="ARBA" id="ARBA00023065"/>
    </source>
</evidence>
<keyword evidence="2 6" id="KW-0813">Transport</keyword>
<dbReference type="PANTHER" id="PTHR10137:SF0">
    <property type="entry name" value="V-TYPE PROTON ATPASE SUBUNIT C"/>
    <property type="match status" value="1"/>
</dbReference>
<feature type="non-terminal residue" evidence="7">
    <location>
        <position position="360"/>
    </location>
</feature>
<dbReference type="STRING" id="407821.A0A087SYF0"/>
<comment type="function">
    <text evidence="6">Subunit of the V1 complex of vacuolar(H+)-ATPase (V-ATPase), a multisubunit enzyme composed of a peripheral complex (V1) that hydrolyzes ATP and a membrane integral complex (V0) that translocates protons. V-ATPase is responsible for acidifying and maintaining the pH of intracellular compartments and in some cell types, is targeted to the plasma membrane, where it is responsible for acidifying the extracellular environment. Subunit C is necessary for the assembly of the catalytic sector of the enzyme and is likely to have a specific function in its catalytic activity.</text>
</comment>
<dbReference type="AlphaFoldDB" id="A0A087SYF0"/>
<dbReference type="Gene3D" id="3.30.70.100">
    <property type="match status" value="1"/>
</dbReference>
<evidence type="ECO:0000313" key="8">
    <source>
        <dbReference type="Proteomes" id="UP000054359"/>
    </source>
</evidence>